<dbReference type="Proteomes" id="UP001305414">
    <property type="component" value="Unassembled WGS sequence"/>
</dbReference>
<evidence type="ECO:0000313" key="6">
    <source>
        <dbReference type="EMBL" id="KAK5627044.1"/>
    </source>
</evidence>
<evidence type="ECO:0000256" key="3">
    <source>
        <dbReference type="ARBA" id="ARBA00022833"/>
    </source>
</evidence>
<evidence type="ECO:0000256" key="2">
    <source>
        <dbReference type="ARBA" id="ARBA00022771"/>
    </source>
</evidence>
<dbReference type="PANTHER" id="PTHR10237">
    <property type="entry name" value="DEFORMED EPIDERMAL AUTOREGULATORY FACTOR 1 HOMOLOG SUPPRESSIN"/>
    <property type="match status" value="1"/>
</dbReference>
<dbReference type="PROSITE" id="PS01360">
    <property type="entry name" value="ZF_MYND_1"/>
    <property type="match status" value="1"/>
</dbReference>
<dbReference type="SUPFAM" id="SSF144232">
    <property type="entry name" value="HIT/MYND zinc finger-like"/>
    <property type="match status" value="1"/>
</dbReference>
<dbReference type="PROSITE" id="PS50865">
    <property type="entry name" value="ZF_MYND_2"/>
    <property type="match status" value="1"/>
</dbReference>
<dbReference type="GO" id="GO:0008270">
    <property type="term" value="F:zinc ion binding"/>
    <property type="evidence" value="ECO:0007669"/>
    <property type="project" value="UniProtKB-KW"/>
</dbReference>
<accession>A0AAN7UJH2</accession>
<keyword evidence="1" id="KW-0479">Metal-binding</keyword>
<evidence type="ECO:0000313" key="7">
    <source>
        <dbReference type="Proteomes" id="UP001305414"/>
    </source>
</evidence>
<evidence type="ECO:0000256" key="4">
    <source>
        <dbReference type="PROSITE-ProRule" id="PRU00134"/>
    </source>
</evidence>
<gene>
    <name evidence="6" type="ORF">RRF57_002759</name>
</gene>
<dbReference type="Pfam" id="PF14737">
    <property type="entry name" value="DUF4470"/>
    <property type="match status" value="1"/>
</dbReference>
<proteinExistence type="predicted"/>
<reference evidence="6 7" key="1">
    <citation type="submission" date="2023-10" db="EMBL/GenBank/DDBJ databases">
        <title>Draft genome sequence of Xylaria bambusicola isolate GMP-LS, the root and basal stem rot pathogen of sugarcane in Indonesia.</title>
        <authorList>
            <person name="Selvaraj P."/>
            <person name="Muralishankar V."/>
            <person name="Muruganantham S."/>
            <person name="Sp S."/>
            <person name="Haryani S."/>
            <person name="Lau K.J.X."/>
            <person name="Naqvi N.I."/>
        </authorList>
    </citation>
    <scope>NUCLEOTIDE SEQUENCE [LARGE SCALE GENOMIC DNA]</scope>
    <source>
        <strain evidence="6">GMP-LS</strain>
    </source>
</reference>
<dbReference type="EMBL" id="JAWHQM010000004">
    <property type="protein sequence ID" value="KAK5627044.1"/>
    <property type="molecule type" value="Genomic_DNA"/>
</dbReference>
<dbReference type="InterPro" id="IPR027974">
    <property type="entry name" value="DUF4470"/>
</dbReference>
<dbReference type="Pfam" id="PF01753">
    <property type="entry name" value="zf-MYND"/>
    <property type="match status" value="1"/>
</dbReference>
<dbReference type="GO" id="GO:0005634">
    <property type="term" value="C:nucleus"/>
    <property type="evidence" value="ECO:0007669"/>
    <property type="project" value="TreeGrafter"/>
</dbReference>
<name>A0AAN7UJH2_9PEZI</name>
<evidence type="ECO:0000259" key="5">
    <source>
        <dbReference type="PROSITE" id="PS50865"/>
    </source>
</evidence>
<keyword evidence="3" id="KW-0862">Zinc</keyword>
<protein>
    <recommendedName>
        <fullName evidence="5">MYND-type domain-containing protein</fullName>
    </recommendedName>
</protein>
<keyword evidence="7" id="KW-1185">Reference proteome</keyword>
<keyword evidence="2 4" id="KW-0863">Zinc-finger</keyword>
<evidence type="ECO:0000256" key="1">
    <source>
        <dbReference type="ARBA" id="ARBA00022723"/>
    </source>
</evidence>
<dbReference type="AlphaFoldDB" id="A0AAN7UJH2"/>
<dbReference type="GO" id="GO:0000981">
    <property type="term" value="F:DNA-binding transcription factor activity, RNA polymerase II-specific"/>
    <property type="evidence" value="ECO:0007669"/>
    <property type="project" value="TreeGrafter"/>
</dbReference>
<feature type="domain" description="MYND-type" evidence="5">
    <location>
        <begin position="1159"/>
        <end position="1201"/>
    </location>
</feature>
<comment type="caution">
    <text evidence="6">The sequence shown here is derived from an EMBL/GenBank/DDBJ whole genome shotgun (WGS) entry which is preliminary data.</text>
</comment>
<dbReference type="InterPro" id="IPR024119">
    <property type="entry name" value="TF_DEAF-1"/>
</dbReference>
<organism evidence="6 7">
    <name type="scientific">Xylaria bambusicola</name>
    <dbReference type="NCBI Taxonomy" id="326684"/>
    <lineage>
        <taxon>Eukaryota</taxon>
        <taxon>Fungi</taxon>
        <taxon>Dikarya</taxon>
        <taxon>Ascomycota</taxon>
        <taxon>Pezizomycotina</taxon>
        <taxon>Sordariomycetes</taxon>
        <taxon>Xylariomycetidae</taxon>
        <taxon>Xylariales</taxon>
        <taxon>Xylariaceae</taxon>
        <taxon>Xylaria</taxon>
    </lineage>
</organism>
<dbReference type="Gene3D" id="6.10.140.2220">
    <property type="match status" value="1"/>
</dbReference>
<sequence length="1202" mass="135028">MQKPTEGRSTLSQLHAWCLAFSQLISTKMLTTAVVNITTYFYPIGNTPAVSLTQTIPPGKPVDILLLGCGDVRNILFTSYIDARIMDITCCDNQKAVLARNILLLSILIDGNNSSDDSIWNLYYHMYIDSKSFNLLRYQAQKLYDLSASIDTWQRSKYGSRIRFCDTATVEDVRMMWEFYAAHRQGAEAQALKLRLDEKGTKVLTSYRAMIPAPLRLIEELDGLHFHYWEHGNLELESKARTQATFPNPMFLTLYDEATVHYGMDPLTGFHLALANVPFEGQDPLSQNLKSLSNRERIVATAKAEFKDWVSSYRKRNGNITLRFIAADATNLAYTIQEVHSVGANTAGLYRKQFDHCPLALNELDYVSGKAPLSFDVIDTSNLCDHFGSLVLFAATAPMLRNSVSSVLYTEVLAKMGRVIQKRSSIICFAAMLRPCLFPIDYWTNTSPLSASDEEAPSAILSQITKQPRSPQMYLRIRWKRPNQNTSSCPTGLPKIQFEADELAHIMYEIYLRMFSNEDYTMNLANGSLGNRQRSNMVWYHRASFASVVNLFKSRVICDWNKAMGSLIDLIDNRPMLLLERAIAKNYSPTFTADIASGGDSAFSRVVPRIIHIDRKWGDLRDWKDIPPVVCITLKVPRSTLRVFSKANPGAIGTPPVHCILKEGGTTLTGWRNLFAACHLVFGDGEKYTNTFEVHIQPADGGWGGLSSLIVTFYVPAFALLLDPRNAEVIFGIHSTSPTRYFIEELGVDMSVYKTTLSNGSNVFVTRHGPGQTRFLSAPGFSAPDNNITESSNVGFVRSSLRAQACDHSQAGSHIVSMAGRVDIKSENHKAALRSSCKVQARLLSAYQVEIKLGEESPLSIDYPVVLVDTPLKTRIARKSHWVEVVAAVGTGSSWMQYPDFMYPVQLQKGEPVNLNMAYLNLQKCPIIDIKQQSKLTWLNPHLFGAISQNDRKMYQNTNLSRSPGQKVRLDFKESIFSILVKFCSLQGAKKYQIFGLDNRKNGGIHVIIMASKIRIDLSNRAVVLDCAVLPLYDEIIGKLANFLGLLTSYGLVGIQVDDEEMQLWKHVIPAYVERCRQWQHQNNCEYATASQLPLTLEQGKKFMCTCGNGNFPDGFLRDIPNWKIAWKYAVRAAISPPFWAPFADEMYIPDISRSLNACGNCGKLKGENGKTLLTCGRCKDQRYCSPECQKAHWRIHKEVCK</sequence>
<dbReference type="PANTHER" id="PTHR10237:SF14">
    <property type="entry name" value="MYND-TYPE DOMAIN-CONTAINING PROTEIN"/>
    <property type="match status" value="1"/>
</dbReference>
<dbReference type="InterPro" id="IPR002893">
    <property type="entry name" value="Znf_MYND"/>
</dbReference>